<evidence type="ECO:0000313" key="4">
    <source>
        <dbReference type="Proteomes" id="UP001187192"/>
    </source>
</evidence>
<dbReference type="Gene3D" id="2.60.110.10">
    <property type="entry name" value="Thaumatin"/>
    <property type="match status" value="1"/>
</dbReference>
<feature type="disulfide bond" evidence="2">
    <location>
        <begin position="171"/>
        <end position="220"/>
    </location>
</feature>
<evidence type="ECO:0000313" key="3">
    <source>
        <dbReference type="EMBL" id="GMN62880.1"/>
    </source>
</evidence>
<organism evidence="3 4">
    <name type="scientific">Ficus carica</name>
    <name type="common">Common fig</name>
    <dbReference type="NCBI Taxonomy" id="3494"/>
    <lineage>
        <taxon>Eukaryota</taxon>
        <taxon>Viridiplantae</taxon>
        <taxon>Streptophyta</taxon>
        <taxon>Embryophyta</taxon>
        <taxon>Tracheophyta</taxon>
        <taxon>Spermatophyta</taxon>
        <taxon>Magnoliopsida</taxon>
        <taxon>eudicotyledons</taxon>
        <taxon>Gunneridae</taxon>
        <taxon>Pentapetalae</taxon>
        <taxon>rosids</taxon>
        <taxon>fabids</taxon>
        <taxon>Rosales</taxon>
        <taxon>Moraceae</taxon>
        <taxon>Ficeae</taxon>
        <taxon>Ficus</taxon>
    </lineage>
</organism>
<keyword evidence="4" id="KW-1185">Reference proteome</keyword>
<comment type="similarity">
    <text evidence="1">Belongs to the thaumatin family.</text>
</comment>
<dbReference type="PIRSF" id="PIRSF002703">
    <property type="entry name" value="Thaumatin"/>
    <property type="match status" value="1"/>
</dbReference>
<dbReference type="FunFam" id="2.60.110.10:FF:000004">
    <property type="entry name" value="THAUMATIN-LIKE PROTEIN 1"/>
    <property type="match status" value="1"/>
</dbReference>
<evidence type="ECO:0000256" key="2">
    <source>
        <dbReference type="PIRSR" id="PIRSR002703-1"/>
    </source>
</evidence>
<keyword evidence="2" id="KW-1015">Disulfide bond</keyword>
<evidence type="ECO:0008006" key="5">
    <source>
        <dbReference type="Google" id="ProtNLM"/>
    </source>
</evidence>
<dbReference type="InterPro" id="IPR001938">
    <property type="entry name" value="Thaumatin"/>
</dbReference>
<sequence length="265" mass="28411">MTTRRAIRFTRLSRYPFVSSLDLCSQAFFVGDPTITLNVINQCNHKVWAAILQNSGSPTIPTSGFSLKPGESKTLSVPAGTWSGRLWGRTRCNHDDAGKFSCVTGDCGTATVECSTGRFTPPVSVAELFLNSSAGELDWYDISFVDGFNLPMSVAPTDATSGSGSCSISGCDVDLNRLCPTELRMDHKGQTMACKSSCDARAVPTSCEPKSYSEYFKNLCPRARVYASDRTSLMSCSSLAYDVIFCPSSSSPANNSRSSPANSTG</sequence>
<dbReference type="InterPro" id="IPR037176">
    <property type="entry name" value="Osmotin/thaumatin-like_sf"/>
</dbReference>
<accession>A0AA88DVV3</accession>
<dbReference type="SMART" id="SM00205">
    <property type="entry name" value="THN"/>
    <property type="match status" value="1"/>
</dbReference>
<feature type="disulfide bond" evidence="2">
    <location>
        <begin position="92"/>
        <end position="102"/>
    </location>
</feature>
<protein>
    <recommendedName>
        <fullName evidence="5">Thaumatin-like protein</fullName>
    </recommendedName>
</protein>
<dbReference type="Proteomes" id="UP001187192">
    <property type="component" value="Unassembled WGS sequence"/>
</dbReference>
<dbReference type="PROSITE" id="PS51367">
    <property type="entry name" value="THAUMATIN_2"/>
    <property type="match status" value="1"/>
</dbReference>
<gene>
    <name evidence="3" type="ORF">TIFTF001_031954</name>
</gene>
<reference evidence="3" key="1">
    <citation type="submission" date="2023-07" db="EMBL/GenBank/DDBJ databases">
        <title>draft genome sequence of fig (Ficus carica).</title>
        <authorList>
            <person name="Takahashi T."/>
            <person name="Nishimura K."/>
        </authorList>
    </citation>
    <scope>NUCLEOTIDE SEQUENCE</scope>
</reference>
<dbReference type="PRINTS" id="PR00347">
    <property type="entry name" value="THAUMATIN"/>
</dbReference>
<dbReference type="PANTHER" id="PTHR31048">
    <property type="entry name" value="OS03G0233200 PROTEIN"/>
    <property type="match status" value="1"/>
</dbReference>
<comment type="caution">
    <text evidence="3">The sequence shown here is derived from an EMBL/GenBank/DDBJ whole genome shotgun (WGS) entry which is preliminary data.</text>
</comment>
<dbReference type="EMBL" id="BTGU01000137">
    <property type="protein sequence ID" value="GMN62880.1"/>
    <property type="molecule type" value="Genomic_DNA"/>
</dbReference>
<feature type="disulfide bond" evidence="2">
    <location>
        <begin position="179"/>
        <end position="194"/>
    </location>
</feature>
<feature type="disulfide bond" evidence="2">
    <location>
        <begin position="166"/>
        <end position="236"/>
    </location>
</feature>
<evidence type="ECO:0000256" key="1">
    <source>
        <dbReference type="ARBA" id="ARBA00010607"/>
    </source>
</evidence>
<dbReference type="SUPFAM" id="SSF49870">
    <property type="entry name" value="Osmotin, thaumatin-like protein"/>
    <property type="match status" value="1"/>
</dbReference>
<name>A0AA88DVV3_FICCA</name>
<proteinExistence type="inferred from homology"/>
<feature type="disulfide bond" evidence="2">
    <location>
        <begin position="43"/>
        <end position="246"/>
    </location>
</feature>
<dbReference type="AlphaFoldDB" id="A0AA88DVV3"/>
<feature type="disulfide bond" evidence="2">
    <location>
        <begin position="107"/>
        <end position="114"/>
    </location>
</feature>
<dbReference type="Pfam" id="PF00314">
    <property type="entry name" value="Thaumatin"/>
    <property type="match status" value="1"/>
</dbReference>